<protein>
    <submittedName>
        <fullName evidence="2">Atrophin-1 multi-domain protein</fullName>
    </submittedName>
</protein>
<evidence type="ECO:0000313" key="2">
    <source>
        <dbReference type="EMBL" id="UXH79493.1"/>
    </source>
</evidence>
<organism evidence="2 3">
    <name type="scientific">Roseateles amylovorans</name>
    <dbReference type="NCBI Taxonomy" id="2978473"/>
    <lineage>
        <taxon>Bacteria</taxon>
        <taxon>Pseudomonadati</taxon>
        <taxon>Pseudomonadota</taxon>
        <taxon>Betaproteobacteria</taxon>
        <taxon>Burkholderiales</taxon>
        <taxon>Sphaerotilaceae</taxon>
        <taxon>Roseateles</taxon>
    </lineage>
</organism>
<evidence type="ECO:0000256" key="1">
    <source>
        <dbReference type="SAM" id="SignalP"/>
    </source>
</evidence>
<keyword evidence="1" id="KW-0732">Signal</keyword>
<feature type="signal peptide" evidence="1">
    <location>
        <begin position="1"/>
        <end position="40"/>
    </location>
</feature>
<gene>
    <name evidence="2" type="ORF">N4261_06095</name>
</gene>
<name>A0ABY6B5B1_9BURK</name>
<sequence>MKLSSLPRPRPCAGGRRGRPLLCALALAASTLLIAMPAQSQTAPPVWGSFETPFAAHSPWNMRPVTPVLGTATVPTSQYYPTLAEGTWSTGVFRALTTDPAVTVYPLTGASGVWDPDMESNRASVTIPRWPAGVTPSTGSDGHADIIDADMGIVHSFFRLKLDNGVWRAAQYAWAPLLGRGFGEPGHYYQGARAVGVPAIGGVIRRHEVDDGLPYYRHALAMSLTYNGLSGTPSYIFPATSADATAATQNTGAIPQGALLMLPADYDTSTIQNLKLRKVAETLKRYGGYAVDRNTGTPFVIYVENGSNFKLMGATWDNETASQLERMRAALRQVVSVSGWLDGNGQPLIPEQRLNLLSMRGQWYLQRSSPLGIYETWKQAVVFPATATDVVQVNYSARTISNVIWAAPVAGQPYRLTSRSTGGGRLKLALFDNAGVKLYESPELANEEVADFNWPAGQARVAVYAYSGSTGVQSTVGGTLISNQPLTEMSGKILMK</sequence>
<feature type="chain" id="PRO_5046761703" evidence="1">
    <location>
        <begin position="41"/>
        <end position="496"/>
    </location>
</feature>
<proteinExistence type="predicted"/>
<keyword evidence="3" id="KW-1185">Reference proteome</keyword>
<dbReference type="Proteomes" id="UP001064933">
    <property type="component" value="Chromosome"/>
</dbReference>
<reference evidence="2" key="1">
    <citation type="submission" date="2022-10" db="EMBL/GenBank/DDBJ databases">
        <title>Characterization and whole genome sequencing of a new Roseateles species, isolated from fresh water.</title>
        <authorList>
            <person name="Guliayeva D.Y."/>
            <person name="Akhremchuk A.E."/>
            <person name="Sikolenko M.A."/>
            <person name="Valentovich L.N."/>
            <person name="Sidarenka A.V."/>
        </authorList>
    </citation>
    <scope>NUCLEOTIDE SEQUENCE</scope>
    <source>
        <strain evidence="2">BIM B-1768</strain>
    </source>
</reference>
<dbReference type="EMBL" id="CP104562">
    <property type="protein sequence ID" value="UXH79493.1"/>
    <property type="molecule type" value="Genomic_DNA"/>
</dbReference>
<evidence type="ECO:0000313" key="3">
    <source>
        <dbReference type="Proteomes" id="UP001064933"/>
    </source>
</evidence>
<dbReference type="RefSeq" id="WP_261759313.1">
    <property type="nucleotide sequence ID" value="NZ_CP104562.2"/>
</dbReference>
<accession>A0ABY6B5B1</accession>